<dbReference type="Pfam" id="PF01451">
    <property type="entry name" value="LMWPc"/>
    <property type="match status" value="1"/>
</dbReference>
<evidence type="ECO:0000256" key="5">
    <source>
        <dbReference type="ARBA" id="ARBA00022490"/>
    </source>
</evidence>
<evidence type="ECO:0000256" key="1">
    <source>
        <dbReference type="ARBA" id="ARBA00004496"/>
    </source>
</evidence>
<dbReference type="Proteomes" id="UP000282321">
    <property type="component" value="Unassembled WGS sequence"/>
</dbReference>
<evidence type="ECO:0000256" key="11">
    <source>
        <dbReference type="ARBA" id="ARBA00022840"/>
    </source>
</evidence>
<dbReference type="SUPFAM" id="SSF52788">
    <property type="entry name" value="Phosphotyrosine protein phosphatases I"/>
    <property type="match status" value="1"/>
</dbReference>
<comment type="similarity">
    <text evidence="2">Belongs to the SUA5 family.</text>
</comment>
<evidence type="ECO:0000259" key="15">
    <source>
        <dbReference type="PROSITE" id="PS51163"/>
    </source>
</evidence>
<organism evidence="16 17">
    <name type="scientific">candidate division TA06 bacterium</name>
    <dbReference type="NCBI Taxonomy" id="2250710"/>
    <lineage>
        <taxon>Bacteria</taxon>
        <taxon>Bacteria division TA06</taxon>
    </lineage>
</organism>
<keyword evidence="7" id="KW-0819">tRNA processing</keyword>
<dbReference type="GO" id="GO:0061710">
    <property type="term" value="F:L-threonylcarbamoyladenylate synthase"/>
    <property type="evidence" value="ECO:0007669"/>
    <property type="project" value="UniProtKB-EC"/>
</dbReference>
<accession>A0A660S7W7</accession>
<reference evidence="16 17" key="1">
    <citation type="submission" date="2018-06" db="EMBL/GenBank/DDBJ databases">
        <title>Extensive metabolic versatility and redundancy in microbially diverse, dynamic hydrothermal sediments.</title>
        <authorList>
            <person name="Dombrowski N."/>
            <person name="Teske A."/>
            <person name="Baker B.J."/>
        </authorList>
    </citation>
    <scope>NUCLEOTIDE SEQUENCE [LARGE SCALE GENOMIC DNA]</scope>
    <source>
        <strain evidence="16">B35_G9</strain>
    </source>
</reference>
<dbReference type="InterPro" id="IPR006070">
    <property type="entry name" value="Sua5-like_dom"/>
</dbReference>
<feature type="active site" description="Nucleophile" evidence="14">
    <location>
        <position position="212"/>
    </location>
</feature>
<evidence type="ECO:0000256" key="4">
    <source>
        <dbReference type="ARBA" id="ARBA00012584"/>
    </source>
</evidence>
<dbReference type="GO" id="GO:0000049">
    <property type="term" value="F:tRNA binding"/>
    <property type="evidence" value="ECO:0007669"/>
    <property type="project" value="TreeGrafter"/>
</dbReference>
<keyword evidence="11" id="KW-0067">ATP-binding</keyword>
<evidence type="ECO:0000313" key="17">
    <source>
        <dbReference type="Proteomes" id="UP000282321"/>
    </source>
</evidence>
<dbReference type="InterPro" id="IPR050156">
    <property type="entry name" value="TC-AMP_synthase_SUA5"/>
</dbReference>
<name>A0A660S7W7_UNCT6</name>
<evidence type="ECO:0000256" key="14">
    <source>
        <dbReference type="PIRSR" id="PIRSR617867-1"/>
    </source>
</evidence>
<comment type="similarity">
    <text evidence="3">Belongs to the low molecular weight phosphotyrosine protein phosphatase family.</text>
</comment>
<keyword evidence="5" id="KW-0963">Cytoplasm</keyword>
<feature type="active site" description="Proton donor" evidence="14">
    <location>
        <position position="319"/>
    </location>
</feature>
<keyword evidence="8" id="KW-0548">Nucleotidyltransferase</keyword>
<keyword evidence="9" id="KW-0547">Nucleotide-binding</keyword>
<keyword evidence="6" id="KW-0808">Transferase</keyword>
<feature type="domain" description="YrdC-like" evidence="15">
    <location>
        <begin position="6"/>
        <end position="188"/>
    </location>
</feature>
<dbReference type="GO" id="GO:0004725">
    <property type="term" value="F:protein tyrosine phosphatase activity"/>
    <property type="evidence" value="ECO:0007669"/>
    <property type="project" value="InterPro"/>
</dbReference>
<dbReference type="GO" id="GO:0005524">
    <property type="term" value="F:ATP binding"/>
    <property type="evidence" value="ECO:0007669"/>
    <property type="project" value="UniProtKB-KW"/>
</dbReference>
<evidence type="ECO:0000256" key="8">
    <source>
        <dbReference type="ARBA" id="ARBA00022695"/>
    </source>
</evidence>
<evidence type="ECO:0000256" key="2">
    <source>
        <dbReference type="ARBA" id="ARBA00007663"/>
    </source>
</evidence>
<dbReference type="InterPro" id="IPR036196">
    <property type="entry name" value="Ptyr_pPase_sf"/>
</dbReference>
<dbReference type="Gene3D" id="3.90.870.10">
    <property type="entry name" value="DHBP synthase"/>
    <property type="match status" value="1"/>
</dbReference>
<evidence type="ECO:0000256" key="13">
    <source>
        <dbReference type="ARBA" id="ARBA00048366"/>
    </source>
</evidence>
<dbReference type="InterPro" id="IPR017867">
    <property type="entry name" value="Tyr_phospatase_low_mol_wt"/>
</dbReference>
<evidence type="ECO:0000313" key="16">
    <source>
        <dbReference type="EMBL" id="RKX66148.1"/>
    </source>
</evidence>
<dbReference type="GO" id="GO:0005737">
    <property type="term" value="C:cytoplasm"/>
    <property type="evidence" value="ECO:0007669"/>
    <property type="project" value="UniProtKB-SubCell"/>
</dbReference>
<dbReference type="PANTHER" id="PTHR17490:SF16">
    <property type="entry name" value="THREONYLCARBAMOYL-AMP SYNTHASE"/>
    <property type="match status" value="1"/>
</dbReference>
<evidence type="ECO:0000256" key="6">
    <source>
        <dbReference type="ARBA" id="ARBA00022679"/>
    </source>
</evidence>
<gene>
    <name evidence="16" type="ORF">DRP44_04730</name>
</gene>
<evidence type="ECO:0000256" key="9">
    <source>
        <dbReference type="ARBA" id="ARBA00022741"/>
    </source>
</evidence>
<protein>
    <recommendedName>
        <fullName evidence="12">L-threonylcarbamoyladenylate synthase</fullName>
        <ecNumber evidence="4">2.7.7.87</ecNumber>
    </recommendedName>
    <alternativeName>
        <fullName evidence="12">L-threonylcarbamoyladenylate synthase</fullName>
    </alternativeName>
</protein>
<dbReference type="EMBL" id="QNBC01000054">
    <property type="protein sequence ID" value="RKX66148.1"/>
    <property type="molecule type" value="Genomic_DNA"/>
</dbReference>
<dbReference type="AlphaFoldDB" id="A0A660S7W7"/>
<comment type="caution">
    <text evidence="16">The sequence shown here is derived from an EMBL/GenBank/DDBJ whole genome shotgun (WGS) entry which is preliminary data.</text>
</comment>
<dbReference type="GO" id="GO:0003725">
    <property type="term" value="F:double-stranded RNA binding"/>
    <property type="evidence" value="ECO:0007669"/>
    <property type="project" value="InterPro"/>
</dbReference>
<dbReference type="EC" id="2.7.7.87" evidence="4"/>
<dbReference type="GO" id="GO:0008033">
    <property type="term" value="P:tRNA processing"/>
    <property type="evidence" value="ECO:0007669"/>
    <property type="project" value="UniProtKB-KW"/>
</dbReference>
<evidence type="ECO:0000256" key="7">
    <source>
        <dbReference type="ARBA" id="ARBA00022694"/>
    </source>
</evidence>
<dbReference type="InterPro" id="IPR023485">
    <property type="entry name" value="Ptyr_pPase"/>
</dbReference>
<dbReference type="SUPFAM" id="SSF55821">
    <property type="entry name" value="YrdC/RibB"/>
    <property type="match status" value="1"/>
</dbReference>
<sequence>MNLLDKLNISRAVKSLLKGELVVVPTETVFGIIGNAFDENAYNSLNKIKNREENKKYTLFVKNRESIEQYAFVNEITEKIVRKMMPGPLTIVLKAKNLPRYLISEDGTIGLRIPAGEKIENILNRVNFPLISTSANISGENSIDGINGIKDVFGNKISVYLNGKIKGKIPSTVVRVDNKIEILRRGPYKIGDFVDFGANIIVKKRLKILFVCQANIVRSPIAEYYVKKTGAFDVRSSGIRAAKGMFPTKEAIEVAKTVGVDITHHPSRPLTKEDILWADMIFATDNMVRADIYDTMGFKSKVFLVSDFSRKMKGELIPDPYKFGIDAYYKMIKLLKYHLDELIKALSSKIETV</sequence>
<dbReference type="NCBIfam" id="TIGR00057">
    <property type="entry name" value="L-threonylcarbamoyladenylate synthase"/>
    <property type="match status" value="1"/>
</dbReference>
<dbReference type="GO" id="GO:0006450">
    <property type="term" value="P:regulation of translational fidelity"/>
    <property type="evidence" value="ECO:0007669"/>
    <property type="project" value="TreeGrafter"/>
</dbReference>
<proteinExistence type="inferred from homology"/>
<dbReference type="InterPro" id="IPR017945">
    <property type="entry name" value="DHBP_synth_RibB-like_a/b_dom"/>
</dbReference>
<dbReference type="PROSITE" id="PS51163">
    <property type="entry name" value="YRDC"/>
    <property type="match status" value="1"/>
</dbReference>
<comment type="subcellular location">
    <subcellularLocation>
        <location evidence="1">Cytoplasm</location>
    </subcellularLocation>
</comment>
<evidence type="ECO:0000256" key="10">
    <source>
        <dbReference type="ARBA" id="ARBA00022801"/>
    </source>
</evidence>
<comment type="catalytic activity">
    <reaction evidence="13">
        <text>L-threonine + hydrogencarbonate + ATP = L-threonylcarbamoyladenylate + diphosphate + H2O</text>
        <dbReference type="Rhea" id="RHEA:36407"/>
        <dbReference type="ChEBI" id="CHEBI:15377"/>
        <dbReference type="ChEBI" id="CHEBI:17544"/>
        <dbReference type="ChEBI" id="CHEBI:30616"/>
        <dbReference type="ChEBI" id="CHEBI:33019"/>
        <dbReference type="ChEBI" id="CHEBI:57926"/>
        <dbReference type="ChEBI" id="CHEBI:73682"/>
        <dbReference type="EC" id="2.7.7.87"/>
    </reaction>
</comment>
<dbReference type="PRINTS" id="PR00719">
    <property type="entry name" value="LMWPTPASE"/>
</dbReference>
<dbReference type="SMART" id="SM00226">
    <property type="entry name" value="LMWPc"/>
    <property type="match status" value="1"/>
</dbReference>
<dbReference type="Gene3D" id="3.40.50.2300">
    <property type="match status" value="1"/>
</dbReference>
<evidence type="ECO:0000256" key="12">
    <source>
        <dbReference type="ARBA" id="ARBA00029774"/>
    </source>
</evidence>
<keyword evidence="10" id="KW-0378">Hydrolase</keyword>
<dbReference type="Pfam" id="PF01300">
    <property type="entry name" value="Sua5_yciO_yrdC"/>
    <property type="match status" value="1"/>
</dbReference>
<feature type="active site" evidence="14">
    <location>
        <position position="218"/>
    </location>
</feature>
<dbReference type="PANTHER" id="PTHR17490">
    <property type="entry name" value="SUA5"/>
    <property type="match status" value="1"/>
</dbReference>
<evidence type="ECO:0000256" key="3">
    <source>
        <dbReference type="ARBA" id="ARBA00011063"/>
    </source>
</evidence>